<sequence>MRLELLVLFFTCLKSSNDVYNNLLDSVKQKIMDKDYFLVDSEKVHYLKTYYVYEKKIIFKENEINRRGGGGLFIIKGGDAEYNTADEAIQEICDNYLLNISDEPQGLIVFHRLCIFTSKEDVKLNLRNFFYNEVESSFVVKHYDDDKQRQIKELCLCFSRDKMININLCLSSEGQNISGTIRCFEEKDKMKIFFPLKLRNLMFFLKIDVSNLSTIKERYTNELVKIHKDVGKSGNSTDVCAAITKIFTFSDFLLHPKLLNDVNSAKKKKSRQVLFKNFEKNFFRIVYLKEAIYFNTLNMRFFYFNKNPSEPEENCQYISISEKIYNDCIEIWNLYTKAKHIDIAKYKIIFHKLKDEILLISFLYKICDNPNSASHIILMHLLGHYNILDVEEIISLTKDTNSIDILPIKAKLSKIHFMMTPMCEEVNNLLYILIYYKAEKYFKNYKKKKLVHIELLNNIQEFSNLYLGHNNMTLKGFYRNLVKNRQSIISSGEETLLQLFQSISLLTNLNVKCSIGGKDVSFDKENARIMFQELGIDDPDNLENYVEELGSFF</sequence>
<gene>
    <name evidence="2" type="ORF">AAJ76_2100052019</name>
</gene>
<accession>A0A0F9WRB6</accession>
<dbReference type="VEuPathDB" id="MicrosporidiaDB:AAJ76_2100052019"/>
<organism evidence="2 3">
    <name type="scientific">Vairimorpha ceranae</name>
    <dbReference type="NCBI Taxonomy" id="40302"/>
    <lineage>
        <taxon>Eukaryota</taxon>
        <taxon>Fungi</taxon>
        <taxon>Fungi incertae sedis</taxon>
        <taxon>Microsporidia</taxon>
        <taxon>Nosematidae</taxon>
        <taxon>Vairimorpha</taxon>
    </lineage>
</organism>
<reference evidence="2 3" key="1">
    <citation type="journal article" date="2015" name="Environ. Microbiol.">
        <title>Genome analyses suggest the presence of polyploidy and recent human-driven expansions in eight global populations of the honeybee pathogen Nosema ceranae.</title>
        <authorList>
            <person name="Pelin A."/>
            <person name="Selman M."/>
            <person name="Aris-Brosou S."/>
            <person name="Farinelli L."/>
            <person name="Corradi N."/>
        </authorList>
    </citation>
    <scope>NUCLEOTIDE SEQUENCE [LARGE SCALE GENOMIC DNA]</scope>
    <source>
        <strain evidence="2 3">PA08 1199</strain>
    </source>
</reference>
<comment type="caution">
    <text evidence="2">The sequence shown here is derived from an EMBL/GenBank/DDBJ whole genome shotgun (WGS) entry which is preliminary data.</text>
</comment>
<evidence type="ECO:0000313" key="2">
    <source>
        <dbReference type="EMBL" id="KKO75458.1"/>
    </source>
</evidence>
<keyword evidence="1" id="KW-0732">Signal</keyword>
<feature type="signal peptide" evidence="1">
    <location>
        <begin position="1"/>
        <end position="16"/>
    </location>
</feature>
<protein>
    <submittedName>
        <fullName evidence="2">Uncharacterized protein</fullName>
    </submittedName>
</protein>
<dbReference type="RefSeq" id="XP_024331200.1">
    <property type="nucleotide sequence ID" value="XM_024474587.1"/>
</dbReference>
<name>A0A0F9WRB6_9MICR</name>
<proteinExistence type="predicted"/>
<dbReference type="GeneID" id="36319512"/>
<feature type="chain" id="PRO_5002529748" evidence="1">
    <location>
        <begin position="17"/>
        <end position="553"/>
    </location>
</feature>
<dbReference type="AlphaFoldDB" id="A0A0F9WRB6"/>
<dbReference type="Proteomes" id="UP000034350">
    <property type="component" value="Unassembled WGS sequence"/>
</dbReference>
<dbReference type="EMBL" id="JPQZ01000021">
    <property type="protein sequence ID" value="KKO75458.1"/>
    <property type="molecule type" value="Genomic_DNA"/>
</dbReference>
<dbReference type="VEuPathDB" id="MicrosporidiaDB:NCER_101532"/>
<keyword evidence="3" id="KW-1185">Reference proteome</keyword>
<evidence type="ECO:0000256" key="1">
    <source>
        <dbReference type="SAM" id="SignalP"/>
    </source>
</evidence>
<evidence type="ECO:0000313" key="3">
    <source>
        <dbReference type="Proteomes" id="UP000034350"/>
    </source>
</evidence>